<keyword evidence="4" id="KW-1185">Reference proteome</keyword>
<comment type="caution">
    <text evidence="1">The sequence shown here is derived from an EMBL/GenBank/DDBJ whole genome shotgun (WGS) entry which is preliminary data.</text>
</comment>
<evidence type="ECO:0000313" key="2">
    <source>
        <dbReference type="EMBL" id="KRY97685.1"/>
    </source>
</evidence>
<evidence type="ECO:0000313" key="4">
    <source>
        <dbReference type="Proteomes" id="UP000054805"/>
    </source>
</evidence>
<gene>
    <name evidence="1" type="ORF">T4A_491</name>
    <name evidence="2" type="ORF">T4B_5973</name>
</gene>
<dbReference type="Proteomes" id="UP000054805">
    <property type="component" value="Unassembled WGS sequence"/>
</dbReference>
<dbReference type="AlphaFoldDB" id="A0A0V1DRE4"/>
<dbReference type="EMBL" id="JYDS01002235">
    <property type="protein sequence ID" value="KRY97685.1"/>
    <property type="molecule type" value="Genomic_DNA"/>
</dbReference>
<proteinExistence type="predicted"/>
<dbReference type="Proteomes" id="UP000054632">
    <property type="component" value="Unassembled WGS sequence"/>
</dbReference>
<evidence type="ECO:0000313" key="1">
    <source>
        <dbReference type="EMBL" id="KRY63730.1"/>
    </source>
</evidence>
<protein>
    <submittedName>
        <fullName evidence="1">Uncharacterized protein</fullName>
    </submittedName>
</protein>
<dbReference type="EMBL" id="JYDR01000940">
    <property type="protein sequence ID" value="KRY63730.1"/>
    <property type="molecule type" value="Genomic_DNA"/>
</dbReference>
<evidence type="ECO:0000313" key="3">
    <source>
        <dbReference type="Proteomes" id="UP000054632"/>
    </source>
</evidence>
<name>A0A0V1DRE4_TRIPS</name>
<organism evidence="1 3">
    <name type="scientific">Trichinella pseudospiralis</name>
    <name type="common">Parasitic roundworm</name>
    <dbReference type="NCBI Taxonomy" id="6337"/>
    <lineage>
        <taxon>Eukaryota</taxon>
        <taxon>Metazoa</taxon>
        <taxon>Ecdysozoa</taxon>
        <taxon>Nematoda</taxon>
        <taxon>Enoplea</taxon>
        <taxon>Dorylaimia</taxon>
        <taxon>Trichinellida</taxon>
        <taxon>Trichinellidae</taxon>
        <taxon>Trichinella</taxon>
    </lineage>
</organism>
<reference evidence="3 4" key="1">
    <citation type="submission" date="2015-01" db="EMBL/GenBank/DDBJ databases">
        <title>Evolution of Trichinella species and genotypes.</title>
        <authorList>
            <person name="Korhonen P.K."/>
            <person name="Edoardo P."/>
            <person name="Giuseppe L.R."/>
            <person name="Gasser R.B."/>
        </authorList>
    </citation>
    <scope>NUCLEOTIDE SEQUENCE [LARGE SCALE GENOMIC DNA]</scope>
    <source>
        <strain evidence="1">ISS13</strain>
        <strain evidence="2">ISS588</strain>
    </source>
</reference>
<sequence length="34" mass="3836">MPFIAAVSQDSLQALLTLLTALDMRFKDELTHNM</sequence>
<accession>A0A0V1DRE4</accession>